<dbReference type="GeneID" id="106004544"/>
<evidence type="ECO:0000259" key="6">
    <source>
        <dbReference type="PROSITE" id="PS50158"/>
    </source>
</evidence>
<reference evidence="8" key="1">
    <citation type="submission" date="2025-08" db="UniProtKB">
        <authorList>
            <consortium name="RefSeq"/>
        </authorList>
    </citation>
    <scope>IDENTIFICATION</scope>
    <source>
        <tissue evidence="8">Brain</tissue>
    </source>
</reference>
<dbReference type="InterPro" id="IPR045345">
    <property type="entry name" value="Gag_p24_C"/>
</dbReference>
<dbReference type="Gene3D" id="1.10.375.10">
    <property type="entry name" value="Human Immunodeficiency Virus Type 1 Capsid Protein"/>
    <property type="match status" value="1"/>
</dbReference>
<evidence type="ECO:0000256" key="3">
    <source>
        <dbReference type="ARBA" id="ARBA00022833"/>
    </source>
</evidence>
<dbReference type="AlphaFoldDB" id="A0A8U0NMV2"/>
<evidence type="ECO:0000256" key="1">
    <source>
        <dbReference type="ARBA" id="ARBA00022723"/>
    </source>
</evidence>
<dbReference type="InterPro" id="IPR008916">
    <property type="entry name" value="Retrov_capsid_C"/>
</dbReference>
<dbReference type="InterPro" id="IPR036875">
    <property type="entry name" value="Znf_CCHC_sf"/>
</dbReference>
<dbReference type="PANTHER" id="PTHR40389:SF3">
    <property type="entry name" value="IGE-BINDING PROTEIN"/>
    <property type="match status" value="1"/>
</dbReference>
<feature type="region of interest" description="Disordered" evidence="5">
    <location>
        <begin position="95"/>
        <end position="121"/>
    </location>
</feature>
<feature type="region of interest" description="Disordered" evidence="5">
    <location>
        <begin position="505"/>
        <end position="575"/>
    </location>
</feature>
<dbReference type="InterPro" id="IPR001878">
    <property type="entry name" value="Znf_CCHC"/>
</dbReference>
<dbReference type="Gene3D" id="1.10.150.490">
    <property type="entry name" value="Retroviral GAG p10 protein"/>
    <property type="match status" value="1"/>
</dbReference>
<dbReference type="Gene3D" id="1.10.1200.30">
    <property type="match status" value="1"/>
</dbReference>
<feature type="domain" description="CCHC-type" evidence="6">
    <location>
        <begin position="459"/>
        <end position="474"/>
    </location>
</feature>
<dbReference type="GO" id="GO:0016032">
    <property type="term" value="P:viral process"/>
    <property type="evidence" value="ECO:0007669"/>
    <property type="project" value="InterPro"/>
</dbReference>
<keyword evidence="2 4" id="KW-0863">Zinc-finger</keyword>
<keyword evidence="1" id="KW-0479">Metal-binding</keyword>
<dbReference type="KEGG" id="mpuf:106004544"/>
<sequence length="575" mass="63984">MEGLLTEVLKANSTPLKTKAARQFLKKVEELCPCFEEEGLLNIPQWEHLGEELHKRDREEPLPLGMMAIWKLVRSCLDSNHKMVKNVIKEGVEVMEQVREPSKAGSSRGGESSEMSSSEDELGEAMMYLKLKEEVPNKPLKGRTYKEAGKKYDSLAPSVRRSRIPTPEYRPIAPPAEWPPPYNTSCSRGACGCPECRNAGWRDITDFTKPSPLAYPVLEDQNQQRFHQPLDFKLIKQFKAAVTTYGPQAAYTLLLLEAVGSMNLTPDDWTNMAKATLSGGQYLIWKTAWQECSSKTARCNAVSGNPHWNIDMLMGGGQFVGQNNQIEYPPGVYVQIAAAATRAWKTIQGSGDLQGQLSKVLQGPNEPYADFVDHLLQVARCIFGDVDQAMSLVKQLAYEQANKWCREAIRPWKSKDLTTYIKVCRDITDTVVQGQVMAAAVAQGIRSFNGGTRSSSKACFLCGRDGHLKRDCPEGKGFPRPVKPAPGLCPHCHKGNHWANECRSQKDIQGNPLPPNNWIQSNDSKNGKQGPAPRGLTQIYGVLTQMPRTWYPPSEKGAQPLDQQGSISEQPPEWS</sequence>
<dbReference type="Pfam" id="PF19317">
    <property type="entry name" value="Gag_p24_C"/>
    <property type="match status" value="1"/>
</dbReference>
<protein>
    <submittedName>
        <fullName evidence="8">Endogenous retrovirus group K member 5 Gag polyprotein-like</fullName>
    </submittedName>
</protein>
<evidence type="ECO:0000256" key="5">
    <source>
        <dbReference type="SAM" id="MobiDB-lite"/>
    </source>
</evidence>
<dbReference type="GO" id="GO:0005198">
    <property type="term" value="F:structural molecule activity"/>
    <property type="evidence" value="ECO:0007669"/>
    <property type="project" value="InterPro"/>
</dbReference>
<dbReference type="OrthoDB" id="9809438at2759"/>
<dbReference type="PANTHER" id="PTHR40389">
    <property type="entry name" value="ENDOGENOUS RETROVIRUS GROUP K MEMBER 24 GAG POLYPROTEIN-RELATED"/>
    <property type="match status" value="1"/>
</dbReference>
<dbReference type="InterPro" id="IPR010999">
    <property type="entry name" value="Retrovr_matrix"/>
</dbReference>
<dbReference type="InterPro" id="IPR003322">
    <property type="entry name" value="B_retro_matrix"/>
</dbReference>
<dbReference type="Proteomes" id="UP000000715">
    <property type="component" value="Unplaced"/>
</dbReference>
<dbReference type="InterPro" id="IPR050195">
    <property type="entry name" value="Primate_lentivir_Gag_pol-like"/>
</dbReference>
<keyword evidence="7" id="KW-1185">Reference proteome</keyword>
<organism evidence="7 8">
    <name type="scientific">Mustela putorius furo</name>
    <name type="common">European domestic ferret</name>
    <name type="synonym">Mustela furo</name>
    <dbReference type="NCBI Taxonomy" id="9669"/>
    <lineage>
        <taxon>Eukaryota</taxon>
        <taxon>Metazoa</taxon>
        <taxon>Chordata</taxon>
        <taxon>Craniata</taxon>
        <taxon>Vertebrata</taxon>
        <taxon>Euteleostomi</taxon>
        <taxon>Mammalia</taxon>
        <taxon>Eutheria</taxon>
        <taxon>Laurasiatheria</taxon>
        <taxon>Carnivora</taxon>
        <taxon>Caniformia</taxon>
        <taxon>Musteloidea</taxon>
        <taxon>Mustelidae</taxon>
        <taxon>Mustelinae</taxon>
        <taxon>Mustela</taxon>
    </lineage>
</organism>
<dbReference type="GO" id="GO:0008270">
    <property type="term" value="F:zinc ion binding"/>
    <property type="evidence" value="ECO:0007669"/>
    <property type="project" value="UniProtKB-KW"/>
</dbReference>
<dbReference type="GO" id="GO:0003676">
    <property type="term" value="F:nucleic acid binding"/>
    <property type="evidence" value="ECO:0007669"/>
    <property type="project" value="InterPro"/>
</dbReference>
<feature type="compositionally biased region" description="Low complexity" evidence="5">
    <location>
        <begin position="103"/>
        <end position="116"/>
    </location>
</feature>
<dbReference type="Pfam" id="PF02337">
    <property type="entry name" value="Gag_p10"/>
    <property type="match status" value="1"/>
</dbReference>
<dbReference type="Pfam" id="PF00607">
    <property type="entry name" value="Gag_p24"/>
    <property type="match status" value="1"/>
</dbReference>
<accession>A0A8U0NMV2</accession>
<dbReference type="SUPFAM" id="SSF47353">
    <property type="entry name" value="Retrovirus capsid dimerization domain-like"/>
    <property type="match status" value="1"/>
</dbReference>
<dbReference type="RefSeq" id="XP_012905898.2">
    <property type="nucleotide sequence ID" value="XM_013050444.2"/>
</dbReference>
<evidence type="ECO:0000313" key="7">
    <source>
        <dbReference type="Proteomes" id="UP000000715"/>
    </source>
</evidence>
<proteinExistence type="predicted"/>
<dbReference type="SMART" id="SM00343">
    <property type="entry name" value="ZnF_C2HC"/>
    <property type="match status" value="2"/>
</dbReference>
<evidence type="ECO:0000256" key="2">
    <source>
        <dbReference type="ARBA" id="ARBA00022771"/>
    </source>
</evidence>
<dbReference type="Pfam" id="PF00098">
    <property type="entry name" value="zf-CCHC"/>
    <property type="match status" value="1"/>
</dbReference>
<evidence type="ECO:0000313" key="8">
    <source>
        <dbReference type="RefSeq" id="XP_012905898.2"/>
    </source>
</evidence>
<dbReference type="SUPFAM" id="SSF47836">
    <property type="entry name" value="Retroviral matrix proteins"/>
    <property type="match status" value="1"/>
</dbReference>
<gene>
    <name evidence="8" type="primary">LOC106004544</name>
</gene>
<dbReference type="PROSITE" id="PS50158">
    <property type="entry name" value="ZF_CCHC"/>
    <property type="match status" value="1"/>
</dbReference>
<dbReference type="SUPFAM" id="SSF57756">
    <property type="entry name" value="Retrovirus zinc finger-like domains"/>
    <property type="match status" value="2"/>
</dbReference>
<keyword evidence="3" id="KW-0862">Zinc</keyword>
<name>A0A8U0NMV2_MUSPF</name>
<evidence type="ECO:0000256" key="4">
    <source>
        <dbReference type="PROSITE-ProRule" id="PRU00047"/>
    </source>
</evidence>
<dbReference type="SUPFAM" id="SSF47943">
    <property type="entry name" value="Retrovirus capsid protein, N-terminal core domain"/>
    <property type="match status" value="1"/>
</dbReference>
<dbReference type="Gene3D" id="4.10.60.10">
    <property type="entry name" value="Zinc finger, CCHC-type"/>
    <property type="match status" value="1"/>
</dbReference>
<dbReference type="InterPro" id="IPR038124">
    <property type="entry name" value="B_retro_matrix_sf"/>
</dbReference>
<dbReference type="Pfam" id="PF14787">
    <property type="entry name" value="zf-CCHC_5"/>
    <property type="match status" value="1"/>
</dbReference>
<dbReference type="InterPro" id="IPR008919">
    <property type="entry name" value="Retrov_capsid_N"/>
</dbReference>